<evidence type="ECO:0000256" key="4">
    <source>
        <dbReference type="ARBA" id="ARBA00022827"/>
    </source>
</evidence>
<dbReference type="GO" id="GO:0071949">
    <property type="term" value="F:FAD binding"/>
    <property type="evidence" value="ECO:0007669"/>
    <property type="project" value="InterPro"/>
</dbReference>
<accession>A0AAU8AL01</accession>
<evidence type="ECO:0000256" key="6">
    <source>
        <dbReference type="ARBA" id="ARBA00039101"/>
    </source>
</evidence>
<dbReference type="GO" id="GO:0003884">
    <property type="term" value="F:D-amino-acid oxidase activity"/>
    <property type="evidence" value="ECO:0007669"/>
    <property type="project" value="UniProtKB-EC"/>
</dbReference>
<evidence type="ECO:0000256" key="5">
    <source>
        <dbReference type="ARBA" id="ARBA00023002"/>
    </source>
</evidence>
<evidence type="ECO:0000259" key="9">
    <source>
        <dbReference type="Pfam" id="PF01266"/>
    </source>
</evidence>
<dbReference type="Pfam" id="PF01266">
    <property type="entry name" value="DAO"/>
    <property type="match status" value="1"/>
</dbReference>
<comment type="catalytic activity">
    <reaction evidence="8">
        <text>a D-alpha-amino acid + O2 + H2O = a 2-oxocarboxylate + H2O2 + NH4(+)</text>
        <dbReference type="Rhea" id="RHEA:21816"/>
        <dbReference type="ChEBI" id="CHEBI:15377"/>
        <dbReference type="ChEBI" id="CHEBI:15379"/>
        <dbReference type="ChEBI" id="CHEBI:16240"/>
        <dbReference type="ChEBI" id="CHEBI:28938"/>
        <dbReference type="ChEBI" id="CHEBI:35179"/>
        <dbReference type="ChEBI" id="CHEBI:59871"/>
        <dbReference type="EC" id="1.4.3.3"/>
    </reaction>
    <physiologicalReaction direction="left-to-right" evidence="8">
        <dbReference type="Rhea" id="RHEA:21817"/>
    </physiologicalReaction>
</comment>
<sequence length="329" mass="35134">METNSHILRHRHGGRISVLGAGVAGLCAATALAGRGFDVELIAPEDAPPPASLLAGGMLAPFCEGESAPPEITRRGQAALGWWRARTRSYSATGTLVIAPPRDRAELEHFARATQGHVRTDPAALEPELAGRFATGLFFAEEAHIDPRLAMDELRAALEARGVPIHGGPASGRIVDCRGLGARDHLPDLRAVRGEMLELHAPGVKLTRTLRLLHPRFPCYIVPRGQGRYMLGATMVESARPGGITARAAMELLSAAYTVHPGFAEAEILATGAGLRPAFPDNIPAIRETGDRIHLNGMYRHGFLMAPVLAEEQAARLAADPTKEAHHAH</sequence>
<dbReference type="InterPro" id="IPR006076">
    <property type="entry name" value="FAD-dep_OxRdtase"/>
</dbReference>
<keyword evidence="5" id="KW-0560">Oxidoreductase</keyword>
<name>A0AAU8AL01_9RHOB</name>
<keyword evidence="3" id="KW-0285">Flavoprotein</keyword>
<dbReference type="SUPFAM" id="SSF54373">
    <property type="entry name" value="FAD-linked reductases, C-terminal domain"/>
    <property type="match status" value="1"/>
</dbReference>
<evidence type="ECO:0000256" key="7">
    <source>
        <dbReference type="ARBA" id="ARBA00039751"/>
    </source>
</evidence>
<reference evidence="10" key="1">
    <citation type="submission" date="2023-02" db="EMBL/GenBank/DDBJ databases">
        <title>Description and genomic characterization of Salipiger bruguierae sp. nov., isolated from the sediment of mangrove plant Bruguiera sexangula.</title>
        <authorList>
            <person name="Long M."/>
        </authorList>
    </citation>
    <scope>NUCLEOTIDE SEQUENCE</scope>
    <source>
        <strain evidence="10">H15</strain>
    </source>
</reference>
<evidence type="ECO:0000313" key="10">
    <source>
        <dbReference type="EMBL" id="XCC95522.1"/>
    </source>
</evidence>
<dbReference type="AlphaFoldDB" id="A0AAU8AL01"/>
<evidence type="ECO:0000256" key="1">
    <source>
        <dbReference type="ARBA" id="ARBA00001974"/>
    </source>
</evidence>
<evidence type="ECO:0000256" key="3">
    <source>
        <dbReference type="ARBA" id="ARBA00022630"/>
    </source>
</evidence>
<comment type="similarity">
    <text evidence="2">Belongs to the DAMOX/DASOX family.</text>
</comment>
<evidence type="ECO:0000256" key="8">
    <source>
        <dbReference type="ARBA" id="ARBA00049547"/>
    </source>
</evidence>
<proteinExistence type="inferred from homology"/>
<dbReference type="Gene3D" id="3.50.50.60">
    <property type="entry name" value="FAD/NAD(P)-binding domain"/>
    <property type="match status" value="2"/>
</dbReference>
<dbReference type="InterPro" id="IPR036188">
    <property type="entry name" value="FAD/NAD-bd_sf"/>
</dbReference>
<dbReference type="EC" id="1.4.3.3" evidence="6"/>
<dbReference type="SUPFAM" id="SSF51971">
    <property type="entry name" value="Nucleotide-binding domain"/>
    <property type="match status" value="1"/>
</dbReference>
<organism evidence="10">
    <name type="scientific">Alloyangia sp. H15</name>
    <dbReference type="NCBI Taxonomy" id="3029062"/>
    <lineage>
        <taxon>Bacteria</taxon>
        <taxon>Pseudomonadati</taxon>
        <taxon>Pseudomonadota</taxon>
        <taxon>Alphaproteobacteria</taxon>
        <taxon>Rhodobacterales</taxon>
        <taxon>Roseobacteraceae</taxon>
        <taxon>Alloyangia</taxon>
    </lineage>
</organism>
<keyword evidence="4" id="KW-0274">FAD</keyword>
<protein>
    <recommendedName>
        <fullName evidence="7">D-amino-acid oxidase</fullName>
        <ecNumber evidence="6">1.4.3.3</ecNumber>
    </recommendedName>
</protein>
<dbReference type="InterPro" id="IPR023209">
    <property type="entry name" value="DAO"/>
</dbReference>
<comment type="cofactor">
    <cofactor evidence="1">
        <name>FAD</name>
        <dbReference type="ChEBI" id="CHEBI:57692"/>
    </cofactor>
</comment>
<dbReference type="RefSeq" id="WP_353474388.1">
    <property type="nucleotide sequence ID" value="NZ_CP123385.1"/>
</dbReference>
<feature type="domain" description="FAD dependent oxidoreductase" evidence="9">
    <location>
        <begin position="16"/>
        <end position="314"/>
    </location>
</feature>
<dbReference type="PANTHER" id="PTHR11530">
    <property type="entry name" value="D-AMINO ACID OXIDASE"/>
    <property type="match status" value="1"/>
</dbReference>
<dbReference type="EMBL" id="CP123385">
    <property type="protein sequence ID" value="XCC95522.1"/>
    <property type="molecule type" value="Genomic_DNA"/>
</dbReference>
<dbReference type="Gene3D" id="3.30.9.10">
    <property type="entry name" value="D-Amino Acid Oxidase, subunit A, domain 2"/>
    <property type="match status" value="2"/>
</dbReference>
<dbReference type="GO" id="GO:0046416">
    <property type="term" value="P:D-amino acid metabolic process"/>
    <property type="evidence" value="ECO:0007669"/>
    <property type="project" value="InterPro"/>
</dbReference>
<gene>
    <name evidence="10" type="ORF">PVT71_20785</name>
</gene>
<evidence type="ECO:0000256" key="2">
    <source>
        <dbReference type="ARBA" id="ARBA00006730"/>
    </source>
</evidence>
<dbReference type="PANTHER" id="PTHR11530:SF11">
    <property type="entry name" value="D-ASPARTATE OXIDASE"/>
    <property type="match status" value="1"/>
</dbReference>